<name>S3DDC1_GLAL2</name>
<dbReference type="Proteomes" id="UP000016922">
    <property type="component" value="Unassembled WGS sequence"/>
</dbReference>
<evidence type="ECO:0000313" key="2">
    <source>
        <dbReference type="EMBL" id="EPE24668.1"/>
    </source>
</evidence>
<feature type="compositionally biased region" description="Low complexity" evidence="1">
    <location>
        <begin position="236"/>
        <end position="248"/>
    </location>
</feature>
<dbReference type="HOGENOM" id="CLU_477381_0_0_1"/>
<gene>
    <name evidence="2" type="ORF">GLAREA_08521</name>
</gene>
<keyword evidence="3" id="KW-1185">Reference proteome</keyword>
<sequence>MTGTKLYTPEQANYVFARNREGHNNEQIAELFKEQWPRWRHRGRQTEFTKFQAKYILGSAEYQRNWKEFSERQQISPKESSRANLALNNFSTGHLNQHAPIASMNHSNGPQQYGNNTFANENELKAALERYNNDSHMPQNSTVGFTGHDVSNIPQSNFDVMKDREETEREWQALNQQMQSSQNQVQYQGDLQAQSPAPSGRIAGPQRTRRPSNVPGAGLPYPRRIPMPQSPRDYSHMLSPPMSQSSSRSGHHLVGRELTMEMQQQLISPPMAQNSFNPQMLVGKELTIEMQRQLYEAAQRAQGFPRQIMQVTSPGGNRQQQQVARQTSQVTSFDGNRQQQQVFQARNMQQQAMQIRTPGEIQPQQYCHQAQSIASPPTQVTSPSKEHQQQQLYNETGALLSPETQSAATAKDNQEKQYSAATPNNQIQSTQVITPPADDHQHFQQPAPTTQDQTQRSHLASPPSDHQSTPLPESTTTHTDLFSDTHINAEFHQHTGYDGETFRFEDFVDFNAFVDPKLELATVETQVGEHTGGGEETGNGNETASMGFDGFFDEDEFEAFVCGQRGQGGDV</sequence>
<feature type="region of interest" description="Disordered" evidence="1">
    <location>
        <begin position="404"/>
        <end position="479"/>
    </location>
</feature>
<feature type="region of interest" description="Disordered" evidence="1">
    <location>
        <begin position="176"/>
        <end position="249"/>
    </location>
</feature>
<feature type="compositionally biased region" description="Polar residues" evidence="1">
    <location>
        <begin position="464"/>
        <end position="479"/>
    </location>
</feature>
<accession>S3DDC1</accession>
<feature type="compositionally biased region" description="Low complexity" evidence="1">
    <location>
        <begin position="444"/>
        <end position="454"/>
    </location>
</feature>
<feature type="region of interest" description="Disordered" evidence="1">
    <location>
        <begin position="363"/>
        <end position="390"/>
    </location>
</feature>
<evidence type="ECO:0000256" key="1">
    <source>
        <dbReference type="SAM" id="MobiDB-lite"/>
    </source>
</evidence>
<dbReference type="KEGG" id="glz:GLAREA_08521"/>
<dbReference type="RefSeq" id="XP_008088756.1">
    <property type="nucleotide sequence ID" value="XM_008090565.1"/>
</dbReference>
<evidence type="ECO:0000313" key="3">
    <source>
        <dbReference type="Proteomes" id="UP000016922"/>
    </source>
</evidence>
<reference evidence="2 3" key="1">
    <citation type="journal article" date="2013" name="BMC Genomics">
        <title>Genomics-driven discovery of the pneumocandin biosynthetic gene cluster in the fungus Glarea lozoyensis.</title>
        <authorList>
            <person name="Chen L."/>
            <person name="Yue Q."/>
            <person name="Zhang X."/>
            <person name="Xiang M."/>
            <person name="Wang C."/>
            <person name="Li S."/>
            <person name="Che Y."/>
            <person name="Ortiz-Lopez F.J."/>
            <person name="Bills G.F."/>
            <person name="Liu X."/>
            <person name="An Z."/>
        </authorList>
    </citation>
    <scope>NUCLEOTIDE SEQUENCE [LARGE SCALE GENOMIC DNA]</scope>
    <source>
        <strain evidence="3">ATCC 20868 / MF5171</strain>
    </source>
</reference>
<dbReference type="GeneID" id="19467569"/>
<feature type="compositionally biased region" description="Low complexity" evidence="1">
    <location>
        <begin position="176"/>
        <end position="188"/>
    </location>
</feature>
<protein>
    <submittedName>
        <fullName evidence="2">Uncharacterized protein</fullName>
    </submittedName>
</protein>
<dbReference type="AlphaFoldDB" id="S3DDC1"/>
<feature type="compositionally biased region" description="Polar residues" evidence="1">
    <location>
        <begin position="416"/>
        <end position="433"/>
    </location>
</feature>
<organism evidence="2 3">
    <name type="scientific">Glarea lozoyensis (strain ATCC 20868 / MF5171)</name>
    <dbReference type="NCBI Taxonomy" id="1116229"/>
    <lineage>
        <taxon>Eukaryota</taxon>
        <taxon>Fungi</taxon>
        <taxon>Dikarya</taxon>
        <taxon>Ascomycota</taxon>
        <taxon>Pezizomycotina</taxon>
        <taxon>Leotiomycetes</taxon>
        <taxon>Helotiales</taxon>
        <taxon>Helotiaceae</taxon>
        <taxon>Glarea</taxon>
    </lineage>
</organism>
<dbReference type="EMBL" id="KE145373">
    <property type="protein sequence ID" value="EPE24668.1"/>
    <property type="molecule type" value="Genomic_DNA"/>
</dbReference>
<proteinExistence type="predicted"/>